<dbReference type="RefSeq" id="WP_248995528.1">
    <property type="nucleotide sequence ID" value="NZ_JAKIKP010000005.1"/>
</dbReference>
<reference evidence="1" key="1">
    <citation type="submission" date="2022-01" db="EMBL/GenBank/DDBJ databases">
        <title>Whole genome-based taxonomy of the Shewanellaceae.</title>
        <authorList>
            <person name="Martin-Rodriguez A.J."/>
        </authorList>
    </citation>
    <scope>NUCLEOTIDE SEQUENCE</scope>
    <source>
        <strain evidence="1">DSM 16422</strain>
    </source>
</reference>
<organism evidence="1 2">
    <name type="scientific">Shewanella gaetbuli</name>
    <dbReference type="NCBI Taxonomy" id="220752"/>
    <lineage>
        <taxon>Bacteria</taxon>
        <taxon>Pseudomonadati</taxon>
        <taxon>Pseudomonadota</taxon>
        <taxon>Gammaproteobacteria</taxon>
        <taxon>Alteromonadales</taxon>
        <taxon>Shewanellaceae</taxon>
        <taxon>Shewanella</taxon>
    </lineage>
</organism>
<dbReference type="EMBL" id="JAKIKP010000005">
    <property type="protein sequence ID" value="MCL1142848.1"/>
    <property type="molecule type" value="Genomic_DNA"/>
</dbReference>
<accession>A0A9X2CGW8</accession>
<keyword evidence="2" id="KW-1185">Reference proteome</keyword>
<evidence type="ECO:0000313" key="1">
    <source>
        <dbReference type="EMBL" id="MCL1142848.1"/>
    </source>
</evidence>
<proteinExistence type="predicted"/>
<sequence length="163" mass="18291">MLINSHYPQIPLATSNVATDLARADNQQRPPVIPPQQPTSAHHERAFNPQNERAPAYQIVEQKQQQQHSDAQRQAIVQQLLAPKSAVSQLVNVVANDTPTLQRRDIRIKHLTTPAQQSKTDIEKASDESEVNAAYFQQVREHVGQFYGQHNNPTPSPSFSAYV</sequence>
<name>A0A9X2CGW8_9GAMM</name>
<dbReference type="Proteomes" id="UP001139333">
    <property type="component" value="Unassembled WGS sequence"/>
</dbReference>
<comment type="caution">
    <text evidence="1">The sequence shown here is derived from an EMBL/GenBank/DDBJ whole genome shotgun (WGS) entry which is preliminary data.</text>
</comment>
<evidence type="ECO:0000313" key="2">
    <source>
        <dbReference type="Proteomes" id="UP001139333"/>
    </source>
</evidence>
<dbReference type="AlphaFoldDB" id="A0A9X2CGW8"/>
<protein>
    <submittedName>
        <fullName evidence="1">Uncharacterized protein</fullName>
    </submittedName>
</protein>
<gene>
    <name evidence="1" type="ORF">L2672_09105</name>
</gene>